<sequence length="90" mass="9907">MDIVVWELVVDFACLRGAHEAAGDDEGRAEVLVLEAAPRARSIARYIQALPSLLRDIKHAYVVVELTRRLVLASKKKHVRANDVSTVASS</sequence>
<evidence type="ECO:0000313" key="1">
    <source>
        <dbReference type="EMBL" id="GMF20968.1"/>
    </source>
</evidence>
<protein>
    <submittedName>
        <fullName evidence="1">Unnamed protein product</fullName>
    </submittedName>
</protein>
<gene>
    <name evidence="1" type="ORF">Pfra01_000264700</name>
</gene>
<dbReference type="EMBL" id="BSXT01000213">
    <property type="protein sequence ID" value="GMF20968.1"/>
    <property type="molecule type" value="Genomic_DNA"/>
</dbReference>
<keyword evidence="2" id="KW-1185">Reference proteome</keyword>
<reference evidence="1" key="1">
    <citation type="submission" date="2023-04" db="EMBL/GenBank/DDBJ databases">
        <title>Phytophthora fragariaefolia NBRC 109709.</title>
        <authorList>
            <person name="Ichikawa N."/>
            <person name="Sato H."/>
            <person name="Tonouchi N."/>
        </authorList>
    </citation>
    <scope>NUCLEOTIDE SEQUENCE</scope>
    <source>
        <strain evidence="1">NBRC 109709</strain>
    </source>
</reference>
<name>A0A9W6WNV5_9STRA</name>
<comment type="caution">
    <text evidence="1">The sequence shown here is derived from an EMBL/GenBank/DDBJ whole genome shotgun (WGS) entry which is preliminary data.</text>
</comment>
<dbReference type="Proteomes" id="UP001165121">
    <property type="component" value="Unassembled WGS sequence"/>
</dbReference>
<evidence type="ECO:0000313" key="2">
    <source>
        <dbReference type="Proteomes" id="UP001165121"/>
    </source>
</evidence>
<proteinExistence type="predicted"/>
<organism evidence="1 2">
    <name type="scientific">Phytophthora fragariaefolia</name>
    <dbReference type="NCBI Taxonomy" id="1490495"/>
    <lineage>
        <taxon>Eukaryota</taxon>
        <taxon>Sar</taxon>
        <taxon>Stramenopiles</taxon>
        <taxon>Oomycota</taxon>
        <taxon>Peronosporomycetes</taxon>
        <taxon>Peronosporales</taxon>
        <taxon>Peronosporaceae</taxon>
        <taxon>Phytophthora</taxon>
    </lineage>
</organism>
<accession>A0A9W6WNV5</accession>
<dbReference type="AlphaFoldDB" id="A0A9W6WNV5"/>